<comment type="caution">
    <text evidence="2">The sequence shown here is derived from an EMBL/GenBank/DDBJ whole genome shotgun (WGS) entry which is preliminary data.</text>
</comment>
<name>A0A9Q0DEY8_9TELE</name>
<keyword evidence="3" id="KW-1185">Reference proteome</keyword>
<feature type="compositionally biased region" description="Polar residues" evidence="1">
    <location>
        <begin position="209"/>
        <end position="221"/>
    </location>
</feature>
<proteinExistence type="predicted"/>
<reference evidence="2" key="1">
    <citation type="submission" date="2022-07" db="EMBL/GenBank/DDBJ databases">
        <title>Chromosome-level genome of Muraenolepis orangiensis.</title>
        <authorList>
            <person name="Kim J."/>
        </authorList>
    </citation>
    <scope>NUCLEOTIDE SEQUENCE</scope>
    <source>
        <strain evidence="2">KU_S4_2022</strain>
        <tissue evidence="2">Muscle</tissue>
    </source>
</reference>
<dbReference type="Proteomes" id="UP001148018">
    <property type="component" value="Unassembled WGS sequence"/>
</dbReference>
<dbReference type="EMBL" id="JANIIK010000117">
    <property type="protein sequence ID" value="KAJ3586338.1"/>
    <property type="molecule type" value="Genomic_DNA"/>
</dbReference>
<evidence type="ECO:0000256" key="1">
    <source>
        <dbReference type="SAM" id="MobiDB-lite"/>
    </source>
</evidence>
<dbReference type="AlphaFoldDB" id="A0A9Q0DEY8"/>
<evidence type="ECO:0000313" key="2">
    <source>
        <dbReference type="EMBL" id="KAJ3586338.1"/>
    </source>
</evidence>
<feature type="region of interest" description="Disordered" evidence="1">
    <location>
        <begin position="1"/>
        <end position="33"/>
    </location>
</feature>
<feature type="compositionally biased region" description="Basic residues" evidence="1">
    <location>
        <begin position="1"/>
        <end position="11"/>
    </location>
</feature>
<feature type="region of interest" description="Disordered" evidence="1">
    <location>
        <begin position="120"/>
        <end position="266"/>
    </location>
</feature>
<organism evidence="2 3">
    <name type="scientific">Muraenolepis orangiensis</name>
    <name type="common">Patagonian moray cod</name>
    <dbReference type="NCBI Taxonomy" id="630683"/>
    <lineage>
        <taxon>Eukaryota</taxon>
        <taxon>Metazoa</taxon>
        <taxon>Chordata</taxon>
        <taxon>Craniata</taxon>
        <taxon>Vertebrata</taxon>
        <taxon>Euteleostomi</taxon>
        <taxon>Actinopterygii</taxon>
        <taxon>Neopterygii</taxon>
        <taxon>Teleostei</taxon>
        <taxon>Neoteleostei</taxon>
        <taxon>Acanthomorphata</taxon>
        <taxon>Zeiogadaria</taxon>
        <taxon>Gadariae</taxon>
        <taxon>Gadiformes</taxon>
        <taxon>Muraenolepidoidei</taxon>
        <taxon>Muraenolepididae</taxon>
        <taxon>Muraenolepis</taxon>
    </lineage>
</organism>
<protein>
    <submittedName>
        <fullName evidence="2">Uncharacterized protein</fullName>
    </submittedName>
</protein>
<evidence type="ECO:0000313" key="3">
    <source>
        <dbReference type="Proteomes" id="UP001148018"/>
    </source>
</evidence>
<accession>A0A9Q0DEY8</accession>
<dbReference type="OrthoDB" id="8960516at2759"/>
<gene>
    <name evidence="2" type="ORF">NHX12_012738</name>
</gene>
<feature type="compositionally biased region" description="Basic and acidic residues" evidence="1">
    <location>
        <begin position="246"/>
        <end position="257"/>
    </location>
</feature>
<sequence>MDANSRGRRQLPNRLKICPPANSPSTRTPAKLPRYGGATPLKPYLAQIWLAGQFSRWGNEEAVVHQALLLEDPAAQVLLDLRPGDRGDFTSLTAALERWFGQRQSTDESREKLRNCCRREGERKETGGGQPNEDCEQDGQAYPYCSPDEDCDGGTGQHGGHESGAHPHGGPGDDAGGLASPHPGPMHHRPGPAAIGGPRLTCPKPDSSADVSAETSSTGGSTRPAAGEPSTPAAGESSTAAPRGQDVSRRGVHETSRRGPVNASHQGVRDVIYRGFHETSRRGAVNASRWGVVDASRQGVRDVSRRGVHETSRRGVVWGASASTWVCHHATCSVPVNRDVSGCPGDVEKKL</sequence>